<dbReference type="Pfam" id="PF00828">
    <property type="entry name" value="Ribosomal_L27A"/>
    <property type="match status" value="1"/>
</dbReference>
<proteinExistence type="inferred from homology"/>
<comment type="similarity">
    <text evidence="1">Belongs to the universal ribosomal protein uL15 family.</text>
</comment>
<accession>A0A8T1UBR6</accession>
<evidence type="ECO:0000256" key="3">
    <source>
        <dbReference type="ARBA" id="ARBA00023274"/>
    </source>
</evidence>
<organism evidence="6 7">
    <name type="scientific">Phytophthora cactorum</name>
    <dbReference type="NCBI Taxonomy" id="29920"/>
    <lineage>
        <taxon>Eukaryota</taxon>
        <taxon>Sar</taxon>
        <taxon>Stramenopiles</taxon>
        <taxon>Oomycota</taxon>
        <taxon>Peronosporomycetes</taxon>
        <taxon>Peronosporales</taxon>
        <taxon>Peronosporaceae</taxon>
        <taxon>Phytophthora</taxon>
    </lineage>
</organism>
<keyword evidence="2" id="KW-0689">Ribosomal protein</keyword>
<protein>
    <recommendedName>
        <fullName evidence="5">Large ribosomal subunit protein uL15/eL18 domain-containing protein</fullName>
    </recommendedName>
</protein>
<comment type="caution">
    <text evidence="6">The sequence shown here is derived from an EMBL/GenBank/DDBJ whole genome shotgun (WGS) entry which is preliminary data.</text>
</comment>
<dbReference type="InterPro" id="IPR005749">
    <property type="entry name" value="Ribosomal_uL15_bac-type"/>
</dbReference>
<evidence type="ECO:0000256" key="4">
    <source>
        <dbReference type="SAM" id="MobiDB-lite"/>
    </source>
</evidence>
<evidence type="ECO:0000313" key="7">
    <source>
        <dbReference type="Proteomes" id="UP000688947"/>
    </source>
</evidence>
<dbReference type="PANTHER" id="PTHR12934">
    <property type="entry name" value="50S RIBOSOMAL PROTEIN L15"/>
    <property type="match status" value="1"/>
</dbReference>
<feature type="compositionally biased region" description="Gly residues" evidence="4">
    <location>
        <begin position="1"/>
        <end position="12"/>
    </location>
</feature>
<evidence type="ECO:0000256" key="1">
    <source>
        <dbReference type="ARBA" id="ARBA00007320"/>
    </source>
</evidence>
<evidence type="ECO:0000256" key="2">
    <source>
        <dbReference type="ARBA" id="ARBA00022980"/>
    </source>
</evidence>
<dbReference type="GO" id="GO:0003735">
    <property type="term" value="F:structural constituent of ribosome"/>
    <property type="evidence" value="ECO:0007669"/>
    <property type="project" value="InterPro"/>
</dbReference>
<sequence length="147" mass="15867">MSNIGSGKGKTSGHGHLEQKTLSGGSSGRGPGFEGGQTQLYQRVPKRSFNSKFATPMETVNLDNLQLFHGIKLLGNGSQHLTAKLDIEVSQASESGFKAVEAATQKFEIPPQPARPNPRKLTYYTNYGYLSLEIQVKKALANASNSE</sequence>
<gene>
    <name evidence="6" type="ORF">JG687_00010212</name>
</gene>
<dbReference type="GO" id="GO:0005762">
    <property type="term" value="C:mitochondrial large ribosomal subunit"/>
    <property type="evidence" value="ECO:0007669"/>
    <property type="project" value="TreeGrafter"/>
</dbReference>
<evidence type="ECO:0000313" key="6">
    <source>
        <dbReference type="EMBL" id="KAG6957065.1"/>
    </source>
</evidence>
<dbReference type="AlphaFoldDB" id="A0A8T1UBR6"/>
<keyword evidence="3" id="KW-0687">Ribonucleoprotein</keyword>
<evidence type="ECO:0000259" key="5">
    <source>
        <dbReference type="Pfam" id="PF00828"/>
    </source>
</evidence>
<dbReference type="OrthoDB" id="361383at2759"/>
<dbReference type="Proteomes" id="UP000688947">
    <property type="component" value="Unassembled WGS sequence"/>
</dbReference>
<name>A0A8T1UBR6_9STRA</name>
<reference evidence="6" key="1">
    <citation type="submission" date="2021-01" db="EMBL/GenBank/DDBJ databases">
        <title>Phytophthora aleatoria, a newly-described species from Pinus radiata is distinct from Phytophthora cactorum isolates based on comparative genomics.</title>
        <authorList>
            <person name="Mcdougal R."/>
            <person name="Panda P."/>
            <person name="Williams N."/>
            <person name="Studholme D.J."/>
        </authorList>
    </citation>
    <scope>NUCLEOTIDE SEQUENCE</scope>
    <source>
        <strain evidence="6">NZFS 3830</strain>
    </source>
</reference>
<feature type="region of interest" description="Disordered" evidence="4">
    <location>
        <begin position="1"/>
        <end position="44"/>
    </location>
</feature>
<dbReference type="InterPro" id="IPR021131">
    <property type="entry name" value="Ribosomal_uL15/eL18"/>
</dbReference>
<feature type="domain" description="Large ribosomal subunit protein uL15/eL18" evidence="5">
    <location>
        <begin position="56"/>
        <end position="103"/>
    </location>
</feature>
<dbReference type="PANTHER" id="PTHR12934:SF11">
    <property type="entry name" value="LARGE RIBOSOMAL SUBUNIT PROTEIN UL15M"/>
    <property type="match status" value="1"/>
</dbReference>
<dbReference type="VEuPathDB" id="FungiDB:PC110_g10152"/>
<feature type="compositionally biased region" description="Gly residues" evidence="4">
    <location>
        <begin position="25"/>
        <end position="35"/>
    </location>
</feature>
<dbReference type="GO" id="GO:0006412">
    <property type="term" value="P:translation"/>
    <property type="evidence" value="ECO:0007669"/>
    <property type="project" value="InterPro"/>
</dbReference>
<dbReference type="EMBL" id="JAENGZ010000568">
    <property type="protein sequence ID" value="KAG6957065.1"/>
    <property type="molecule type" value="Genomic_DNA"/>
</dbReference>